<dbReference type="KEGG" id="kcm:ABWK59_14960"/>
<evidence type="ECO:0000256" key="1">
    <source>
        <dbReference type="SAM" id="MobiDB-lite"/>
    </source>
</evidence>
<organism evidence="3">
    <name type="scientific">Kitasatospora camelliae</name>
    <dbReference type="NCBI Taxonomy" id="3156397"/>
    <lineage>
        <taxon>Bacteria</taxon>
        <taxon>Bacillati</taxon>
        <taxon>Actinomycetota</taxon>
        <taxon>Actinomycetes</taxon>
        <taxon>Kitasatosporales</taxon>
        <taxon>Streptomycetaceae</taxon>
        <taxon>Kitasatospora</taxon>
    </lineage>
</organism>
<feature type="compositionally biased region" description="Basic and acidic residues" evidence="1">
    <location>
        <begin position="120"/>
        <end position="134"/>
    </location>
</feature>
<dbReference type="InterPro" id="IPR011008">
    <property type="entry name" value="Dimeric_a/b-barrel"/>
</dbReference>
<name>A0AAU8JUZ5_9ACTN</name>
<dbReference type="RefSeq" id="WP_354641072.1">
    <property type="nucleotide sequence ID" value="NZ_CP159872.1"/>
</dbReference>
<reference evidence="3" key="1">
    <citation type="submission" date="2024-06" db="EMBL/GenBank/DDBJ databases">
        <title>The genome sequences of Kitasatospora sp. strain HUAS MG31.</title>
        <authorList>
            <person name="Mo P."/>
        </authorList>
    </citation>
    <scope>NUCLEOTIDE SEQUENCE</scope>
    <source>
        <strain evidence="3">HUAS MG31</strain>
    </source>
</reference>
<evidence type="ECO:0000313" key="3">
    <source>
        <dbReference type="EMBL" id="XCM80131.1"/>
    </source>
</evidence>
<dbReference type="Gene3D" id="3.30.70.100">
    <property type="match status" value="1"/>
</dbReference>
<proteinExistence type="predicted"/>
<evidence type="ECO:0000259" key="2">
    <source>
        <dbReference type="Pfam" id="PF11695"/>
    </source>
</evidence>
<feature type="domain" description="DUF3291" evidence="2">
    <location>
        <begin position="58"/>
        <end position="130"/>
    </location>
</feature>
<feature type="region of interest" description="Disordered" evidence="1">
    <location>
        <begin position="115"/>
        <end position="143"/>
    </location>
</feature>
<gene>
    <name evidence="3" type="ORF">ABWK59_14960</name>
</gene>
<accession>A0AAU8JUZ5</accession>
<protein>
    <submittedName>
        <fullName evidence="3">DUF3291 domain-containing protein</fullName>
    </submittedName>
</protein>
<dbReference type="SUPFAM" id="SSF54909">
    <property type="entry name" value="Dimeric alpha+beta barrel"/>
    <property type="match status" value="1"/>
</dbReference>
<dbReference type="Pfam" id="PF11695">
    <property type="entry name" value="DUF3291"/>
    <property type="match status" value="1"/>
</dbReference>
<sequence>MLPLPWTPGPAAPRHPAEVTVMASELRLRRLRDVPRFLTASMAILRQTRKAPGAVGVTLRAAPLKRTFWTLSAWESREAINAFVRAEPHRSLMVGLRPAMAGSVFTFWQAAGGPPPTWAEADRRIEDQRRKETRAGTGRPDAA</sequence>
<dbReference type="AlphaFoldDB" id="A0AAU8JUZ5"/>
<dbReference type="InterPro" id="IPR021708">
    <property type="entry name" value="DUF3291"/>
</dbReference>
<dbReference type="EMBL" id="CP159872">
    <property type="protein sequence ID" value="XCM80131.1"/>
    <property type="molecule type" value="Genomic_DNA"/>
</dbReference>